<feature type="compositionally biased region" description="Basic and acidic residues" evidence="1">
    <location>
        <begin position="809"/>
        <end position="824"/>
    </location>
</feature>
<name>A0AAE0K5L8_9PEZI</name>
<evidence type="ECO:0000256" key="1">
    <source>
        <dbReference type="SAM" id="MobiDB-lite"/>
    </source>
</evidence>
<reference evidence="3" key="1">
    <citation type="journal article" date="2023" name="Mol. Phylogenet. Evol.">
        <title>Genome-scale phylogeny and comparative genomics of the fungal order Sordariales.</title>
        <authorList>
            <person name="Hensen N."/>
            <person name="Bonometti L."/>
            <person name="Westerberg I."/>
            <person name="Brannstrom I.O."/>
            <person name="Guillou S."/>
            <person name="Cros-Aarteil S."/>
            <person name="Calhoun S."/>
            <person name="Haridas S."/>
            <person name="Kuo A."/>
            <person name="Mondo S."/>
            <person name="Pangilinan J."/>
            <person name="Riley R."/>
            <person name="LaButti K."/>
            <person name="Andreopoulos B."/>
            <person name="Lipzen A."/>
            <person name="Chen C."/>
            <person name="Yan M."/>
            <person name="Daum C."/>
            <person name="Ng V."/>
            <person name="Clum A."/>
            <person name="Steindorff A."/>
            <person name="Ohm R.A."/>
            <person name="Martin F."/>
            <person name="Silar P."/>
            <person name="Natvig D.O."/>
            <person name="Lalanne C."/>
            <person name="Gautier V."/>
            <person name="Ament-Velasquez S.L."/>
            <person name="Kruys A."/>
            <person name="Hutchinson M.I."/>
            <person name="Powell A.J."/>
            <person name="Barry K."/>
            <person name="Miller A.N."/>
            <person name="Grigoriev I.V."/>
            <person name="Debuchy R."/>
            <person name="Gladieux P."/>
            <person name="Hiltunen Thoren M."/>
            <person name="Johannesson H."/>
        </authorList>
    </citation>
    <scope>NUCLEOTIDE SEQUENCE</scope>
    <source>
        <strain evidence="3">CBS 232.78</strain>
    </source>
</reference>
<evidence type="ECO:0000259" key="2">
    <source>
        <dbReference type="PROSITE" id="PS51471"/>
    </source>
</evidence>
<feature type="region of interest" description="Disordered" evidence="1">
    <location>
        <begin position="662"/>
        <end position="683"/>
    </location>
</feature>
<dbReference type="InterPro" id="IPR005123">
    <property type="entry name" value="Oxoglu/Fe-dep_dioxygenase_dom"/>
</dbReference>
<reference evidence="3" key="2">
    <citation type="submission" date="2023-06" db="EMBL/GenBank/DDBJ databases">
        <authorList>
            <consortium name="Lawrence Berkeley National Laboratory"/>
            <person name="Haridas S."/>
            <person name="Hensen N."/>
            <person name="Bonometti L."/>
            <person name="Westerberg I."/>
            <person name="Brannstrom I.O."/>
            <person name="Guillou S."/>
            <person name="Cros-Aarteil S."/>
            <person name="Calhoun S."/>
            <person name="Kuo A."/>
            <person name="Mondo S."/>
            <person name="Pangilinan J."/>
            <person name="Riley R."/>
            <person name="LaButti K."/>
            <person name="Andreopoulos B."/>
            <person name="Lipzen A."/>
            <person name="Chen C."/>
            <person name="Yanf M."/>
            <person name="Daum C."/>
            <person name="Ng V."/>
            <person name="Clum A."/>
            <person name="Steindorff A."/>
            <person name="Ohm R."/>
            <person name="Martin F."/>
            <person name="Silar P."/>
            <person name="Natvig D."/>
            <person name="Lalanne C."/>
            <person name="Gautier V."/>
            <person name="Ament-velasquez S.L."/>
            <person name="Kruys A."/>
            <person name="Hutchinson M.I."/>
            <person name="Powell A.J."/>
            <person name="Barry K."/>
            <person name="Miller A.N."/>
            <person name="Grigoriev I.V."/>
            <person name="Debuchy R."/>
            <person name="Gladieux P."/>
            <person name="Thoren M.H."/>
            <person name="Johannesson H."/>
        </authorList>
    </citation>
    <scope>NUCLEOTIDE SEQUENCE</scope>
    <source>
        <strain evidence="3">CBS 232.78</strain>
    </source>
</reference>
<dbReference type="PROSITE" id="PS51471">
    <property type="entry name" value="FE2OG_OXY"/>
    <property type="match status" value="1"/>
</dbReference>
<comment type="caution">
    <text evidence="3">The sequence shown here is derived from an EMBL/GenBank/DDBJ whole genome shotgun (WGS) entry which is preliminary data.</text>
</comment>
<feature type="region of interest" description="Disordered" evidence="1">
    <location>
        <begin position="802"/>
        <end position="834"/>
    </location>
</feature>
<organism evidence="3 4">
    <name type="scientific">Podospora didyma</name>
    <dbReference type="NCBI Taxonomy" id="330526"/>
    <lineage>
        <taxon>Eukaryota</taxon>
        <taxon>Fungi</taxon>
        <taxon>Dikarya</taxon>
        <taxon>Ascomycota</taxon>
        <taxon>Pezizomycotina</taxon>
        <taxon>Sordariomycetes</taxon>
        <taxon>Sordariomycetidae</taxon>
        <taxon>Sordariales</taxon>
        <taxon>Podosporaceae</taxon>
        <taxon>Podospora</taxon>
    </lineage>
</organism>
<dbReference type="AlphaFoldDB" id="A0AAE0K5L8"/>
<proteinExistence type="predicted"/>
<evidence type="ECO:0000313" key="3">
    <source>
        <dbReference type="EMBL" id="KAK3369841.1"/>
    </source>
</evidence>
<accession>A0AAE0K5L8</accession>
<gene>
    <name evidence="3" type="ORF">B0H63DRAFT_485633</name>
</gene>
<dbReference type="EMBL" id="JAULSW010000009">
    <property type="protein sequence ID" value="KAK3369841.1"/>
    <property type="molecule type" value="Genomic_DNA"/>
</dbReference>
<feature type="region of interest" description="Disordered" evidence="1">
    <location>
        <begin position="870"/>
        <end position="890"/>
    </location>
</feature>
<feature type="compositionally biased region" description="Acidic residues" evidence="1">
    <location>
        <begin position="872"/>
        <end position="885"/>
    </location>
</feature>
<sequence length="910" mass="103329">MRWPRLTQNLQFSSKTVTHVCHFLTCRKMEDTNDNHKRQRRAPSTEAAEWCARWCLLPSTTTHRPASKVEWDNTKLKCFLPSEELDDEDFMRHLVNGTDVRRAAQFYPLIFDEPGPPASQNVWLRSLPFLRQLVQANENEKDGDVLAAYRSSSPEQRRLTGLGLRDLYFAATHNLLREEDKKLLEEVVNSVDEAAGCTQIQGMTVSFYPSANFKMLKFVEGLDTLLPQPGWTPYFAQVLDTPRLFAVFVDPAELSFHNFENIVPLDEWVEAELARRQPDNSPLLSLSLNGITQLRSDRDVWTAKLCGEDLATDLIHQISHLDLYVTPLNKTTRGGERFIFHSSLLSKAISDAVVASDLLSQFSACPSDFAFVNYVFRCNRFQPGDANFAAHRDTPYYDGARSQVSKYTLLIYLTSGSNKGGALQVDDARLTDMEEFTCVIFDQKYEHEGRPFVDTDKVFLRTELVFRDYGLAKNPEIASLFSEACYMTGQSVFNTTLDAYAHECFERANSLHWALQQKATQLAVYLCKQFQGFRFLTNGYNYWFSRRHHYSGTKLEEDDDDDDYLMDCALIAVLDYLNCKLDLDHRGKKKPFRALCQTKTLHLETPLSNSDDTFQLLLSQWQENDTSISPRDETSPLPHHPPPPKFIRLLDSDISSLFKQSPGPGTSTFTGRPNPWTDSDADSDSEDINDGCCPLHCWKTFDAWTSDDVREKYSFFCELTRKRLFGVPVLLLGRELVLNRGQVQIVGDKILFQHGAGETAQRFNFAACWGEMSPSVFVDVDREVPAPKLVVPPIVFHRYSHKYPHHGGNRSDSEGKSGHEKEMENGGGGGGQRGEGGIHFTLDFFRNDWMVQVDDTVTILVPVITNEVSESNLEETNDDDGDDGEYSGPFGRRVKEYLDEVGADWPEGSA</sequence>
<feature type="compositionally biased region" description="Polar residues" evidence="1">
    <location>
        <begin position="662"/>
        <end position="671"/>
    </location>
</feature>
<keyword evidence="4" id="KW-1185">Reference proteome</keyword>
<dbReference type="Proteomes" id="UP001285441">
    <property type="component" value="Unassembled WGS sequence"/>
</dbReference>
<feature type="compositionally biased region" description="Gly residues" evidence="1">
    <location>
        <begin position="825"/>
        <end position="834"/>
    </location>
</feature>
<evidence type="ECO:0000313" key="4">
    <source>
        <dbReference type="Proteomes" id="UP001285441"/>
    </source>
</evidence>
<feature type="domain" description="Fe2OG dioxygenase" evidence="2">
    <location>
        <begin position="371"/>
        <end position="470"/>
    </location>
</feature>
<protein>
    <recommendedName>
        <fullName evidence="2">Fe2OG dioxygenase domain-containing protein</fullName>
    </recommendedName>
</protein>
<dbReference type="Gene3D" id="2.60.120.620">
    <property type="entry name" value="q2cbj1_9rhob like domain"/>
    <property type="match status" value="1"/>
</dbReference>